<evidence type="ECO:0000256" key="5">
    <source>
        <dbReference type="ARBA" id="ARBA00022574"/>
    </source>
</evidence>
<evidence type="ECO:0000256" key="11">
    <source>
        <dbReference type="PROSITE-ProRule" id="PRU00221"/>
    </source>
</evidence>
<evidence type="ECO:0000256" key="3">
    <source>
        <dbReference type="ARBA" id="ARBA00022448"/>
    </source>
</evidence>
<dbReference type="PANTHER" id="PTHR19876:SF1">
    <property type="entry name" value="COATOMER SUBUNIT ALPHA"/>
    <property type="match status" value="1"/>
</dbReference>
<evidence type="ECO:0000259" key="13">
    <source>
        <dbReference type="Pfam" id="PF23953"/>
    </source>
</evidence>
<dbReference type="InterPro" id="IPR020472">
    <property type="entry name" value="WD40_PAC1"/>
</dbReference>
<protein>
    <submittedName>
        <fullName evidence="14">Coatomer complex subunit alpha</fullName>
    </submittedName>
</protein>
<name>A0AAV9XYH9_9CRYT</name>
<dbReference type="Gene3D" id="2.130.10.10">
    <property type="entry name" value="YVTN repeat-like/Quinoprotein amine dehydrogenase"/>
    <property type="match status" value="1"/>
</dbReference>
<proteinExistence type="predicted"/>
<dbReference type="GO" id="GO:0000139">
    <property type="term" value="C:Golgi membrane"/>
    <property type="evidence" value="ECO:0007669"/>
    <property type="project" value="UniProtKB-SubCell"/>
</dbReference>
<dbReference type="GO" id="GO:0030126">
    <property type="term" value="C:COPI vesicle coat"/>
    <property type="evidence" value="ECO:0007669"/>
    <property type="project" value="InterPro"/>
</dbReference>
<reference evidence="14 15" key="1">
    <citation type="submission" date="2023-10" db="EMBL/GenBank/DDBJ databases">
        <title>Comparative genomics analysis reveals potential genetic determinants of host preference in Cryptosporidium xiaoi.</title>
        <authorList>
            <person name="Xiao L."/>
            <person name="Li J."/>
        </authorList>
    </citation>
    <scope>NUCLEOTIDE SEQUENCE [LARGE SCALE GENOMIC DNA]</scope>
    <source>
        <strain evidence="14 15">52996</strain>
    </source>
</reference>
<keyword evidence="6" id="KW-0677">Repeat</keyword>
<keyword evidence="9" id="KW-0333">Golgi apparatus</keyword>
<evidence type="ECO:0000256" key="7">
    <source>
        <dbReference type="ARBA" id="ARBA00022892"/>
    </source>
</evidence>
<evidence type="ECO:0000313" key="14">
    <source>
        <dbReference type="EMBL" id="KAK6589732.1"/>
    </source>
</evidence>
<keyword evidence="5 11" id="KW-0853">WD repeat</keyword>
<dbReference type="InterPro" id="IPR010714">
    <property type="entry name" value="Coatomer_asu_C"/>
</dbReference>
<dbReference type="PROSITE" id="PS50082">
    <property type="entry name" value="WD_REPEATS_2"/>
    <property type="match status" value="5"/>
</dbReference>
<keyword evidence="3" id="KW-0813">Transport</keyword>
<dbReference type="InterPro" id="IPR036322">
    <property type="entry name" value="WD40_repeat_dom_sf"/>
</dbReference>
<keyword evidence="15" id="KW-1185">Reference proteome</keyword>
<dbReference type="PANTHER" id="PTHR19876">
    <property type="entry name" value="COATOMER"/>
    <property type="match status" value="1"/>
</dbReference>
<dbReference type="CDD" id="cd00200">
    <property type="entry name" value="WD40"/>
    <property type="match status" value="1"/>
</dbReference>
<keyword evidence="8" id="KW-0653">Protein transport</keyword>
<dbReference type="PRINTS" id="PR00320">
    <property type="entry name" value="GPROTEINBRPT"/>
</dbReference>
<comment type="caution">
    <text evidence="14">The sequence shown here is derived from an EMBL/GenBank/DDBJ whole genome shotgun (WGS) entry which is preliminary data.</text>
</comment>
<feature type="repeat" description="WD" evidence="11">
    <location>
        <begin position="89"/>
        <end position="130"/>
    </location>
</feature>
<dbReference type="InterPro" id="IPR015943">
    <property type="entry name" value="WD40/YVTN_repeat-like_dom_sf"/>
</dbReference>
<dbReference type="Gene3D" id="1.25.40.470">
    <property type="match status" value="1"/>
</dbReference>
<dbReference type="PROSITE" id="PS50294">
    <property type="entry name" value="WD_REPEATS_REGION"/>
    <property type="match status" value="5"/>
</dbReference>
<dbReference type="InterPro" id="IPR001680">
    <property type="entry name" value="WD40_rpt"/>
</dbReference>
<feature type="repeat" description="WD" evidence="11">
    <location>
        <begin position="47"/>
        <end position="88"/>
    </location>
</feature>
<feature type="repeat" description="WD" evidence="11">
    <location>
        <begin position="131"/>
        <end position="163"/>
    </location>
</feature>
<dbReference type="GO" id="GO:0006891">
    <property type="term" value="P:intra-Golgi vesicle-mediated transport"/>
    <property type="evidence" value="ECO:0007669"/>
    <property type="project" value="TreeGrafter"/>
</dbReference>
<dbReference type="Pfam" id="PF23953">
    <property type="entry name" value="TPR_COPA_B"/>
    <property type="match status" value="1"/>
</dbReference>
<organism evidence="14 15">
    <name type="scientific">Cryptosporidium xiaoi</name>
    <dbReference type="NCBI Taxonomy" id="659607"/>
    <lineage>
        <taxon>Eukaryota</taxon>
        <taxon>Sar</taxon>
        <taxon>Alveolata</taxon>
        <taxon>Apicomplexa</taxon>
        <taxon>Conoidasida</taxon>
        <taxon>Coccidia</taxon>
        <taxon>Eucoccidiorida</taxon>
        <taxon>Eimeriorina</taxon>
        <taxon>Cryptosporidiidae</taxon>
        <taxon>Cryptosporidium</taxon>
    </lineage>
</organism>
<keyword evidence="7" id="KW-0931">ER-Golgi transport</keyword>
<dbReference type="Pfam" id="PF06957">
    <property type="entry name" value="COPI_C"/>
    <property type="match status" value="1"/>
</dbReference>
<feature type="repeat" description="WD" evidence="11">
    <location>
        <begin position="252"/>
        <end position="293"/>
    </location>
</feature>
<feature type="domain" description="COPA/B TPR" evidence="13">
    <location>
        <begin position="804"/>
        <end position="905"/>
    </location>
</feature>
<evidence type="ECO:0000256" key="6">
    <source>
        <dbReference type="ARBA" id="ARBA00022737"/>
    </source>
</evidence>
<feature type="repeat" description="WD" evidence="11">
    <location>
        <begin position="208"/>
        <end position="239"/>
    </location>
</feature>
<sequence>MIIKCESKSTRAKGLSFHPKLPWILVSLHNGVIQFWDYRIGSLLDTFEEHEGPVRGIDFHESQPIFVSGGDDYRVKVWNYKERKCLFTLLGHLDYIRTVEFHKEYPWILSSSDDQTMRLWNWQSRTCIAVITGHNHYVMCSKFHPHQDLLASASMDQTVRIWDFTGLREKTVKGHALNVSGSMIPISHTMPAHVDMFGANDVLCKFVLEGHERGVNWVSFHPTLSLLASASDDRTIKLWRYNDIKAWEIDTLRGHFNNVSCVIFHTNKDWLLSDSEDRTIRVWDLTKRTCIHTYRRDSDRFWTIVNHPSNGLFSAGHDSGIIIFKLEQERLPSDFSTSMNQLWYINDRFLYLYDVKSKNTHSVLPMKSNNISANVMSPSHIFINPHSPNELCFIVYYKRDILNGNNGGSNGGVGGNNGTGVNGNNNNSSNFTYDIITINSLSQLIGNASGSGCNSSNNNTASKCKNGIPGVNSVIFLSRNRLAALENGGQTISIISLDGDLMKRWELPWVAQRLFMGGNQQQIIIQSDDFLYLYDISQKEVVSELIVSNLQNHQVAVINNKYGSNIQQCLTFNNVNYNDSNYSTTGVRTIQWSHDKSVIAIICKYNMIFTNNKLQILATYTENLTIKSGIWHETLPIYIYSTQGHIKYAIPNINEHGIIQTVPDTTYIQHYEDSRRELITLNRYGNIQIIENLNLNEALFKLSIINQENTKVLRYTKDGNLRGLSTLNYLTQNGYPEIAIQLVENPILKFYYAVQFGEIIQAYNIIKDLHNVESGKENNEFNGGVNTNCNHKTILPKLNSKTLQVMWECLGRSAISHGFVNVAEKCLQVTKEFDKLILLYYVIGQREYMEKIAKISEKQENWTRKYHIALLLNDIPERINILKKFGQLPLAISVAHTYGYNDIKEELLSQYSEMYSVDGTDVFEFLNLLKNTNANSSRMIPSCIPIITAKKLTNEGLNWPTISVYDDSSNYNVNENDYSSIGATMHYSNNLNNNSISGGAVAGAISSSNLQPEWDDIDNIDIPNDVISLDENDDNNNSEYNTNNIAGFAFDLNNDNNSNKNDSKTIQVGPSYRERILMSPENLSVTSSRYSIINLIISGRYEDALTILSKKMGAKNCLPYKEIFKMISLSSTYTLPSFTDGPVLNAPLLSENYKLFDIDNLNSSTHLSSMTVLNENSIIELVKTGQKYVTSGKFKCALEVFQKAILMIPLVIEHYSFYSLKINQLKQLSELINQYCIGMRLELARIELLNNSQNQDDHNIIKRNLELISYFSCCKLQPLHTSLVLRRAMSISWKYQNYITTASFAKRLLGMPNIDDIEKTQKILAACDKKATDEYNIDFEPSYDVDNLVVCSSSLTKINPKTHDFVRCPVCSSNHLSKFTGKLCPNCNTGEVGLRVIGIL</sequence>
<dbReference type="FunFam" id="2.130.10.10:FF:000010">
    <property type="entry name" value="Coatomer subunit alpha"/>
    <property type="match status" value="1"/>
</dbReference>
<keyword evidence="4" id="KW-0963">Cytoplasm</keyword>
<feature type="domain" description="Coatomer alpha subunit C-terminal" evidence="12">
    <location>
        <begin position="1012"/>
        <end position="1399"/>
    </location>
</feature>
<dbReference type="GO" id="GO:0006888">
    <property type="term" value="P:endoplasmic reticulum to Golgi vesicle-mediated transport"/>
    <property type="evidence" value="ECO:0007669"/>
    <property type="project" value="TreeGrafter"/>
</dbReference>
<dbReference type="GO" id="GO:0006886">
    <property type="term" value="P:intracellular protein transport"/>
    <property type="evidence" value="ECO:0007669"/>
    <property type="project" value="InterPro"/>
</dbReference>
<evidence type="ECO:0000256" key="4">
    <source>
        <dbReference type="ARBA" id="ARBA00022490"/>
    </source>
</evidence>
<accession>A0AAV9XYH9</accession>
<dbReference type="InterPro" id="IPR056176">
    <property type="entry name" value="TPR_COPA_B"/>
</dbReference>
<dbReference type="EMBL" id="JAWDEY010000011">
    <property type="protein sequence ID" value="KAK6589732.1"/>
    <property type="molecule type" value="Genomic_DNA"/>
</dbReference>
<keyword evidence="10" id="KW-0472">Membrane</keyword>
<evidence type="ECO:0000256" key="10">
    <source>
        <dbReference type="ARBA" id="ARBA00023136"/>
    </source>
</evidence>
<gene>
    <name evidence="14" type="ORF">RS030_165</name>
</gene>
<dbReference type="InterPro" id="IPR050844">
    <property type="entry name" value="Coatomer_complex_subunit"/>
</dbReference>
<evidence type="ECO:0000256" key="9">
    <source>
        <dbReference type="ARBA" id="ARBA00023034"/>
    </source>
</evidence>
<dbReference type="Proteomes" id="UP001311799">
    <property type="component" value="Unassembled WGS sequence"/>
</dbReference>
<dbReference type="SUPFAM" id="SSF50978">
    <property type="entry name" value="WD40 repeat-like"/>
    <property type="match status" value="1"/>
</dbReference>
<dbReference type="Pfam" id="PF00400">
    <property type="entry name" value="WD40"/>
    <property type="match status" value="5"/>
</dbReference>
<evidence type="ECO:0000256" key="2">
    <source>
        <dbReference type="ARBA" id="ARBA00004496"/>
    </source>
</evidence>
<evidence type="ECO:0000259" key="12">
    <source>
        <dbReference type="Pfam" id="PF06957"/>
    </source>
</evidence>
<comment type="subcellular location">
    <subcellularLocation>
        <location evidence="2">Cytoplasm</location>
    </subcellularLocation>
    <subcellularLocation>
        <location evidence="1">Golgi apparatus membrane</location>
        <topology evidence="1">Peripheral membrane protein</topology>
        <orientation evidence="1">Cytoplasmic side</orientation>
    </subcellularLocation>
</comment>
<evidence type="ECO:0000313" key="15">
    <source>
        <dbReference type="Proteomes" id="UP001311799"/>
    </source>
</evidence>
<dbReference type="SMART" id="SM00320">
    <property type="entry name" value="WD40"/>
    <property type="match status" value="7"/>
</dbReference>
<evidence type="ECO:0000256" key="1">
    <source>
        <dbReference type="ARBA" id="ARBA00004255"/>
    </source>
</evidence>
<dbReference type="GO" id="GO:0005198">
    <property type="term" value="F:structural molecule activity"/>
    <property type="evidence" value="ECO:0007669"/>
    <property type="project" value="InterPro"/>
</dbReference>
<dbReference type="GO" id="GO:0006890">
    <property type="term" value="P:retrograde vesicle-mediated transport, Golgi to endoplasmic reticulum"/>
    <property type="evidence" value="ECO:0007669"/>
    <property type="project" value="TreeGrafter"/>
</dbReference>
<dbReference type="FunFam" id="1.25.40.470:FF:000002">
    <property type="entry name" value="Coatomer subunit alpha"/>
    <property type="match status" value="1"/>
</dbReference>
<evidence type="ECO:0000256" key="8">
    <source>
        <dbReference type="ARBA" id="ARBA00022927"/>
    </source>
</evidence>